<dbReference type="Pfam" id="PF11253">
    <property type="entry name" value="DUF3052"/>
    <property type="match status" value="1"/>
</dbReference>
<comment type="caution">
    <text evidence="2">The sequence shown here is derived from an EMBL/GenBank/DDBJ whole genome shotgun (WGS) entry which is preliminary data.</text>
</comment>
<proteinExistence type="predicted"/>
<name>A0A919PBV0_9CELL</name>
<organism evidence="2 3">
    <name type="scientific">Cellulomonas pakistanensis</name>
    <dbReference type="NCBI Taxonomy" id="992287"/>
    <lineage>
        <taxon>Bacteria</taxon>
        <taxon>Bacillati</taxon>
        <taxon>Actinomycetota</taxon>
        <taxon>Actinomycetes</taxon>
        <taxon>Micrococcales</taxon>
        <taxon>Cellulomonadaceae</taxon>
        <taxon>Cellulomonas</taxon>
    </lineage>
</organism>
<dbReference type="InterPro" id="IPR021412">
    <property type="entry name" value="DUF3052"/>
</dbReference>
<evidence type="ECO:0000313" key="2">
    <source>
        <dbReference type="EMBL" id="GIG36828.1"/>
    </source>
</evidence>
<dbReference type="AlphaFoldDB" id="A0A919PBV0"/>
<dbReference type="EMBL" id="BONO01000016">
    <property type="protein sequence ID" value="GIG36828.1"/>
    <property type="molecule type" value="Genomic_DNA"/>
</dbReference>
<keyword evidence="3" id="KW-1185">Reference proteome</keyword>
<dbReference type="Proteomes" id="UP000642125">
    <property type="component" value="Unassembled WGS sequence"/>
</dbReference>
<feature type="region of interest" description="Disordered" evidence="1">
    <location>
        <begin position="20"/>
        <end position="49"/>
    </location>
</feature>
<evidence type="ECO:0000313" key="3">
    <source>
        <dbReference type="Proteomes" id="UP000642125"/>
    </source>
</evidence>
<gene>
    <name evidence="2" type="ORF">Cpa01nite_22090</name>
</gene>
<feature type="region of interest" description="Disordered" evidence="1">
    <location>
        <begin position="80"/>
        <end position="103"/>
    </location>
</feature>
<accession>A0A919PBV0</accession>
<sequence>MTIGPRRVVRVTSEHVRAAFPGARGGAGEARARGASEGRDAAGGRAGDPARATTALATRTWGAVGYRSVIIEQVVLGSGPARPTEGTGQDVASSTGDAPSGAGRLGFTSGQVVQEFGYDDDVDEALRSGVEEITGTELVDEDYDDVVDGVVIWFRDEDGDLADTLMDAMTVLDDGGQMWVLTPKPGRDGHVGHDDIEEAATTAGLHATSTFSIAGDWSATRLGSRGRGR</sequence>
<feature type="compositionally biased region" description="Polar residues" evidence="1">
    <location>
        <begin position="86"/>
        <end position="97"/>
    </location>
</feature>
<feature type="compositionally biased region" description="Basic and acidic residues" evidence="1">
    <location>
        <begin position="30"/>
        <end position="42"/>
    </location>
</feature>
<reference evidence="2" key="1">
    <citation type="submission" date="2021-01" db="EMBL/GenBank/DDBJ databases">
        <title>Whole genome shotgun sequence of Cellulomonas pakistanensis NBRC 110800.</title>
        <authorList>
            <person name="Komaki H."/>
            <person name="Tamura T."/>
        </authorList>
    </citation>
    <scope>NUCLEOTIDE SEQUENCE</scope>
    <source>
        <strain evidence="2">NBRC 110800</strain>
    </source>
</reference>
<evidence type="ECO:0000256" key="1">
    <source>
        <dbReference type="SAM" id="MobiDB-lite"/>
    </source>
</evidence>
<protein>
    <recommendedName>
        <fullName evidence="4">DUF3052 domain-containing protein</fullName>
    </recommendedName>
</protein>
<evidence type="ECO:0008006" key="4">
    <source>
        <dbReference type="Google" id="ProtNLM"/>
    </source>
</evidence>